<evidence type="ECO:0000313" key="2">
    <source>
        <dbReference type="EMBL" id="KMO87172.1"/>
    </source>
</evidence>
<dbReference type="InParanoid" id="A0A0J6WZ71"/>
<reference evidence="2 3" key="1">
    <citation type="submission" date="2015-06" db="EMBL/GenBank/DDBJ databases">
        <title>Draft genome sequence of beer spoilage bacterium Megasphaera cerevisiae type strain 20462.</title>
        <authorList>
            <person name="Kutumbaka K."/>
            <person name="Pasmowitz J."/>
            <person name="Mategko J."/>
            <person name="Reyes D."/>
            <person name="Friedrich A."/>
            <person name="Han S."/>
            <person name="Martens-Habbena W."/>
            <person name="Neal-McKinney J."/>
            <person name="Janagama H.K."/>
            <person name="Nadala C."/>
            <person name="Samadpour M."/>
        </authorList>
    </citation>
    <scope>NUCLEOTIDE SEQUENCE [LARGE SCALE GENOMIC DNA]</scope>
    <source>
        <strain evidence="2 3">DSM 20462</strain>
    </source>
</reference>
<evidence type="ECO:0000313" key="3">
    <source>
        <dbReference type="Proteomes" id="UP000036503"/>
    </source>
</evidence>
<accession>A0A0J6WZ71</accession>
<dbReference type="EMBL" id="LEKT01000008">
    <property type="protein sequence ID" value="KMO87172.1"/>
    <property type="molecule type" value="Genomic_DNA"/>
</dbReference>
<organism evidence="2 3">
    <name type="scientific">Megasphaera cerevisiae DSM 20462</name>
    <dbReference type="NCBI Taxonomy" id="1122219"/>
    <lineage>
        <taxon>Bacteria</taxon>
        <taxon>Bacillati</taxon>
        <taxon>Bacillota</taxon>
        <taxon>Negativicutes</taxon>
        <taxon>Veillonellales</taxon>
        <taxon>Veillonellaceae</taxon>
        <taxon>Megasphaera</taxon>
    </lineage>
</organism>
<sequence>MSDIAYLVKKYEAGNDPSGINHHDDDKNGCSYGLFQFYSGAGTVSDFVKWCKGKYPVIYAALFLFTPSTDLFNTAWQTLAKIEKTSFAQAQYDYAKALYYDIAKAQLAKIPCTLDNDALNAVIFSCAIQYSPYKVPTLFQEASKWVGLDITKITDADVELLICGIYYLRCTDEWNKGKRTMCHRFMMECADALSLI</sequence>
<name>A0A0J6WZ71_9FIRM</name>
<dbReference type="RefSeq" id="WP_048513513.1">
    <property type="nucleotide sequence ID" value="NZ_FUXD01000008.1"/>
</dbReference>
<gene>
    <name evidence="2" type="ORF">AB840_03820</name>
</gene>
<evidence type="ECO:0000259" key="1">
    <source>
        <dbReference type="Pfam" id="PF21277"/>
    </source>
</evidence>
<dbReference type="Pfam" id="PF21277">
    <property type="entry name" value="T6SS_VgrG3-like_C"/>
    <property type="match status" value="1"/>
</dbReference>
<proteinExistence type="predicted"/>
<dbReference type="InterPro" id="IPR049073">
    <property type="entry name" value="T6SS_VgrG3-like_C"/>
</dbReference>
<feature type="domain" description="Type VI secretion system spike protein VgrG3-like C-terminal" evidence="1">
    <location>
        <begin position="8"/>
        <end position="159"/>
    </location>
</feature>
<protein>
    <recommendedName>
        <fullName evidence="1">Type VI secretion system spike protein VgrG3-like C-terminal domain-containing protein</fullName>
    </recommendedName>
</protein>
<dbReference type="AlphaFoldDB" id="A0A0J6WZ71"/>
<comment type="caution">
    <text evidence="2">The sequence shown here is derived from an EMBL/GenBank/DDBJ whole genome shotgun (WGS) entry which is preliminary data.</text>
</comment>
<keyword evidence="3" id="KW-1185">Reference proteome</keyword>
<dbReference type="OrthoDB" id="9800780at2"/>
<dbReference type="Proteomes" id="UP000036503">
    <property type="component" value="Unassembled WGS sequence"/>
</dbReference>
<dbReference type="PATRIC" id="fig|1122219.3.peg.3060"/>